<dbReference type="STRING" id="479431.Namu_5388"/>
<evidence type="ECO:0008006" key="3">
    <source>
        <dbReference type="Google" id="ProtNLM"/>
    </source>
</evidence>
<dbReference type="HOGENOM" id="CLU_1420120_0_0_11"/>
<dbReference type="eggNOG" id="ENOG50345UA">
    <property type="taxonomic scope" value="Bacteria"/>
</dbReference>
<keyword evidence="2" id="KW-1185">Reference proteome</keyword>
<reference evidence="1 2" key="2">
    <citation type="journal article" date="2010" name="Stand. Genomic Sci.">
        <title>Complete genome sequence of Nakamurella multipartita type strain (Y-104).</title>
        <authorList>
            <person name="Tice H."/>
            <person name="Mayilraj S."/>
            <person name="Sims D."/>
            <person name="Lapidus A."/>
            <person name="Nolan M."/>
            <person name="Lucas S."/>
            <person name="Glavina Del Rio T."/>
            <person name="Copeland A."/>
            <person name="Cheng J.F."/>
            <person name="Meincke L."/>
            <person name="Bruce D."/>
            <person name="Goodwin L."/>
            <person name="Pitluck S."/>
            <person name="Ivanova N."/>
            <person name="Mavromatis K."/>
            <person name="Ovchinnikova G."/>
            <person name="Pati A."/>
            <person name="Chen A."/>
            <person name="Palaniappan K."/>
            <person name="Land M."/>
            <person name="Hauser L."/>
            <person name="Chang Y.J."/>
            <person name="Jeffries C.D."/>
            <person name="Detter J.C."/>
            <person name="Brettin T."/>
            <person name="Rohde M."/>
            <person name="Goker M."/>
            <person name="Bristow J."/>
            <person name="Eisen J.A."/>
            <person name="Markowitz V."/>
            <person name="Hugenholtz P."/>
            <person name="Kyrpides N.C."/>
            <person name="Klenk H.P."/>
            <person name="Chen F."/>
        </authorList>
    </citation>
    <scope>NUCLEOTIDE SEQUENCE [LARGE SCALE GENOMIC DNA]</scope>
    <source>
        <strain evidence="2">ATCC 700099 / DSM 44233 / CIP 104796 / JCM 9543 / NBRC 105858 / Y-104</strain>
    </source>
</reference>
<proteinExistence type="predicted"/>
<dbReference type="AlphaFoldDB" id="C8XDG1"/>
<evidence type="ECO:0000313" key="1">
    <source>
        <dbReference type="EMBL" id="ACV81651.1"/>
    </source>
</evidence>
<protein>
    <recommendedName>
        <fullName evidence="3">MOSC domain-containing protein</fullName>
    </recommendedName>
</protein>
<gene>
    <name evidence="1" type="ordered locus">Namu_5388</name>
</gene>
<accession>C8XDG1</accession>
<dbReference type="KEGG" id="nml:Namu_5388"/>
<dbReference type="EMBL" id="CP001737">
    <property type="protein sequence ID" value="ACV81651.1"/>
    <property type="molecule type" value="Genomic_DNA"/>
</dbReference>
<name>C8XDG1_NAKMY</name>
<sequence>MAEYRIVRLQVQRGPVKVGWAPLRSYEPAAILPVDRILAGPRGVRGITADGAEILDVHHQDHPESRDRKGRAGVLFMGTGDYVALRARYGPHVVDGIAGETVLLDAPDGLAGRGLPPVVTVTTADGPLELHDVRAADPCVEFSRFCLGQEPASTVNADVRQALVDLDHGARGYRSVAATEGVVRIGDLVTL</sequence>
<dbReference type="RefSeq" id="WP_015750451.1">
    <property type="nucleotide sequence ID" value="NC_013235.1"/>
</dbReference>
<dbReference type="InParanoid" id="C8XDG1"/>
<dbReference type="Proteomes" id="UP000002218">
    <property type="component" value="Chromosome"/>
</dbReference>
<organism evidence="1 2">
    <name type="scientific">Nakamurella multipartita (strain ATCC 700099 / DSM 44233 / CIP 104796 / JCM 9543 / NBRC 105858 / Y-104)</name>
    <name type="common">Microsphaera multipartita</name>
    <dbReference type="NCBI Taxonomy" id="479431"/>
    <lineage>
        <taxon>Bacteria</taxon>
        <taxon>Bacillati</taxon>
        <taxon>Actinomycetota</taxon>
        <taxon>Actinomycetes</taxon>
        <taxon>Nakamurellales</taxon>
        <taxon>Nakamurellaceae</taxon>
        <taxon>Nakamurella</taxon>
    </lineage>
</organism>
<reference evidence="2" key="1">
    <citation type="submission" date="2009-09" db="EMBL/GenBank/DDBJ databases">
        <title>The complete genome of Nakamurella multipartita DSM 44233.</title>
        <authorList>
            <consortium name="US DOE Joint Genome Institute (JGI-PGF)"/>
            <person name="Lucas S."/>
            <person name="Copeland A."/>
            <person name="Lapidus A."/>
            <person name="Glavina del Rio T."/>
            <person name="Dalin E."/>
            <person name="Tice H."/>
            <person name="Bruce D."/>
            <person name="Goodwin L."/>
            <person name="Pitluck S."/>
            <person name="Kyrpides N."/>
            <person name="Mavromatis K."/>
            <person name="Ivanova N."/>
            <person name="Ovchinnikova G."/>
            <person name="Sims D."/>
            <person name="Meincke L."/>
            <person name="Brettin T."/>
            <person name="Detter J.C."/>
            <person name="Han C."/>
            <person name="Larimer F."/>
            <person name="Land M."/>
            <person name="Hauser L."/>
            <person name="Markowitz V."/>
            <person name="Cheng J.-F."/>
            <person name="Hugenholtz P."/>
            <person name="Woyke T."/>
            <person name="Wu D."/>
            <person name="Klenk H.-P."/>
            <person name="Eisen J.A."/>
        </authorList>
    </citation>
    <scope>NUCLEOTIDE SEQUENCE [LARGE SCALE GENOMIC DNA]</scope>
    <source>
        <strain evidence="2">ATCC 700099 / DSM 44233 / CIP 104796 / JCM 9543 / NBRC 105858 / Y-104</strain>
    </source>
</reference>
<dbReference type="OrthoDB" id="5187953at2"/>
<evidence type="ECO:0000313" key="2">
    <source>
        <dbReference type="Proteomes" id="UP000002218"/>
    </source>
</evidence>